<protein>
    <submittedName>
        <fullName evidence="2">Uncharacterized protein</fullName>
    </submittedName>
</protein>
<evidence type="ECO:0000313" key="3">
    <source>
        <dbReference type="Proteomes" id="UP000005113"/>
    </source>
</evidence>
<dbReference type="HOGENOM" id="CLU_1601541_0_0_10"/>
<sequence length="167" mass="19095">MISKPKFPQILAVLAFLSLVWACQSTASPEIPEMSSQELLQQPAQRSASFRDEVVVEIQEEPLYIQQFKAYMVNQEGNPIKWLGNDELGSFLILDPGGFMEGGDNYGGYEGEWRYNKEQDNIELRMQSDEKWSAVNFKLHSREQIELMGILFQADLERPDSNTTAQN</sequence>
<dbReference type="AlphaFoldDB" id="J0XX60"/>
<dbReference type="EMBL" id="JH719942">
    <property type="protein sequence ID" value="EJF53631.1"/>
    <property type="molecule type" value="Genomic_DNA"/>
</dbReference>
<accession>J0XX60</accession>
<feature type="chain" id="PRO_5003741122" evidence="1">
    <location>
        <begin position="28"/>
        <end position="167"/>
    </location>
</feature>
<name>J0XX60_9BACT</name>
<proteinExistence type="predicted"/>
<organism evidence="2 3">
    <name type="scientific">Saprospira grandis DSM 2844</name>
    <dbReference type="NCBI Taxonomy" id="694433"/>
    <lineage>
        <taxon>Bacteria</taxon>
        <taxon>Pseudomonadati</taxon>
        <taxon>Bacteroidota</taxon>
        <taxon>Saprospiria</taxon>
        <taxon>Saprospirales</taxon>
        <taxon>Saprospiraceae</taxon>
        <taxon>Saprospira</taxon>
    </lineage>
</organism>
<gene>
    <name evidence="2" type="ORF">SapgrDRAFT_1940</name>
</gene>
<evidence type="ECO:0000256" key="1">
    <source>
        <dbReference type="SAM" id="SignalP"/>
    </source>
</evidence>
<reference evidence="3" key="1">
    <citation type="journal article" date="2012" name="Stand. Genomic Sci.">
        <title>Permanent draft genome sequence of the gliding predator Saprospira grandis strain Sa g1 (= HR1).</title>
        <authorList>
            <person name="Mavromatis K."/>
            <person name="Chertkov O."/>
            <person name="Lapidus A."/>
            <person name="Nolan M."/>
            <person name="Lucas S."/>
            <person name="Tice H."/>
            <person name="Del Rio T.G."/>
            <person name="Cheng J.F."/>
            <person name="Han C."/>
            <person name="Tapia R."/>
            <person name="Bruce D."/>
            <person name="Goodwin L.A."/>
            <person name="Pitluck S."/>
            <person name="Huntemann M."/>
            <person name="Liolios K."/>
            <person name="Pagani I."/>
            <person name="Ivanova N."/>
            <person name="Mikhailova N."/>
            <person name="Pati A."/>
            <person name="Chen A."/>
            <person name="Palaniappan K."/>
            <person name="Land M."/>
            <person name="Brambilla E.M."/>
            <person name="Rohde M."/>
            <person name="Spring S."/>
            <person name="Goker M."/>
            <person name="Detter J.C."/>
            <person name="Bristow J."/>
            <person name="Eisen J.A."/>
            <person name="Markowitz V."/>
            <person name="Hugenholtz P."/>
            <person name="Kyrpides N.C."/>
            <person name="Klenk H.P."/>
            <person name="Woyke T."/>
        </authorList>
    </citation>
    <scope>NUCLEOTIDE SEQUENCE [LARGE SCALE GENOMIC DNA]</scope>
    <source>
        <strain evidence="3">DSM 2844</strain>
    </source>
</reference>
<feature type="signal peptide" evidence="1">
    <location>
        <begin position="1"/>
        <end position="27"/>
    </location>
</feature>
<keyword evidence="1" id="KW-0732">Signal</keyword>
<dbReference type="RefSeq" id="WP_002659311.1">
    <property type="nucleotide sequence ID" value="NZ_JH719942.1"/>
</dbReference>
<evidence type="ECO:0000313" key="2">
    <source>
        <dbReference type="EMBL" id="EJF53631.1"/>
    </source>
</evidence>
<dbReference type="OrthoDB" id="9824961at2"/>
<dbReference type="Proteomes" id="UP000005113">
    <property type="component" value="Unassembled WGS sequence"/>
</dbReference>